<accession>A4C849</accession>
<keyword evidence="3 4" id="KW-0067">ATP-binding</keyword>
<dbReference type="EC" id="6.4.1.2" evidence="6"/>
<evidence type="ECO:0000256" key="2">
    <source>
        <dbReference type="ARBA" id="ARBA00022741"/>
    </source>
</evidence>
<dbReference type="NCBIfam" id="NF005543">
    <property type="entry name" value="PRK07206.1"/>
    <property type="match status" value="1"/>
</dbReference>
<protein>
    <submittedName>
        <fullName evidence="6">Acetyl-CoA carboxylase</fullName>
        <ecNumber evidence="6">6.4.1.2</ecNumber>
    </submittedName>
</protein>
<dbReference type="SUPFAM" id="SSF56059">
    <property type="entry name" value="Glutathione synthetase ATP-binding domain-like"/>
    <property type="match status" value="1"/>
</dbReference>
<sequence length="413" mass="45535">MKNLTCVIVNGYLSGTSFLNEFTQAGIQCIHVSTSDELKIGVSKFKADDYVAQYSFDGNFNNLVEALKEYDPIAVVPGIQSGVELCDRLAAALGLEQNVVALASQRLNKYQMNLRLQETGLACAQFIASDSLSDLISWFRGKNFSKVVIKPLESLGSEGVRVCNSEADICKFYDEIIGHKDQLGHNIDLVLLQEYLDGTEYIVNTVSKNGAHIISDVWRYNKEEIEGSIVYEKCELVDSSTAEFSSLIEYAKDVLIEFGVVFGASHCEIMLTNSGPKLVELNPRICGAGISELAQKSLGRGQVQLLSQLMLQQELTNTSSNGHYVLHKHAAICPLISRKEGKLLGLAHQEEIEALPAFESVSFHVNVGEVLPKTVDLFSQPGLMFLVHEDKAVLEADFAKIRELEATMYLLEA</sequence>
<dbReference type="STRING" id="87626.PTD2_06969"/>
<name>A4C849_9GAMM</name>
<proteinExistence type="predicted"/>
<feature type="domain" description="ATP-grasp" evidence="5">
    <location>
        <begin position="113"/>
        <end position="311"/>
    </location>
</feature>
<comment type="caution">
    <text evidence="6">The sequence shown here is derived from an EMBL/GenBank/DDBJ whole genome shotgun (WGS) entry which is preliminary data.</text>
</comment>
<dbReference type="GO" id="GO:0046872">
    <property type="term" value="F:metal ion binding"/>
    <property type="evidence" value="ECO:0007669"/>
    <property type="project" value="InterPro"/>
</dbReference>
<dbReference type="PROSITE" id="PS50975">
    <property type="entry name" value="ATP_GRASP"/>
    <property type="match status" value="1"/>
</dbReference>
<dbReference type="EMBL" id="AAOH01000003">
    <property type="protein sequence ID" value="EAR28764.1"/>
    <property type="molecule type" value="Genomic_DNA"/>
</dbReference>
<dbReference type="GO" id="GO:0003989">
    <property type="term" value="F:acetyl-CoA carboxylase activity"/>
    <property type="evidence" value="ECO:0007669"/>
    <property type="project" value="UniProtKB-EC"/>
</dbReference>
<keyword evidence="7" id="KW-1185">Reference proteome</keyword>
<dbReference type="PANTHER" id="PTHR43585">
    <property type="entry name" value="FUMIPYRROLE BIOSYNTHESIS PROTEIN C"/>
    <property type="match status" value="1"/>
</dbReference>
<dbReference type="GO" id="GO:0005524">
    <property type="term" value="F:ATP binding"/>
    <property type="evidence" value="ECO:0007669"/>
    <property type="project" value="UniProtKB-UniRule"/>
</dbReference>
<evidence type="ECO:0000256" key="3">
    <source>
        <dbReference type="ARBA" id="ARBA00022840"/>
    </source>
</evidence>
<keyword evidence="2 4" id="KW-0547">Nucleotide-binding</keyword>
<evidence type="ECO:0000256" key="1">
    <source>
        <dbReference type="ARBA" id="ARBA00022598"/>
    </source>
</evidence>
<dbReference type="InterPro" id="IPR003806">
    <property type="entry name" value="ATP-grasp_PylC-type"/>
</dbReference>
<dbReference type="InterPro" id="IPR011761">
    <property type="entry name" value="ATP-grasp"/>
</dbReference>
<dbReference type="PANTHER" id="PTHR43585:SF2">
    <property type="entry name" value="ATP-GRASP ENZYME FSQD"/>
    <property type="match status" value="1"/>
</dbReference>
<evidence type="ECO:0000256" key="4">
    <source>
        <dbReference type="PROSITE-ProRule" id="PRU00409"/>
    </source>
</evidence>
<dbReference type="RefSeq" id="WP_009838026.1">
    <property type="nucleotide sequence ID" value="NZ_AAOH01000003.1"/>
</dbReference>
<dbReference type="Proteomes" id="UP000006201">
    <property type="component" value="Unassembled WGS sequence"/>
</dbReference>
<dbReference type="OrthoDB" id="24041at2"/>
<dbReference type="InterPro" id="IPR052032">
    <property type="entry name" value="ATP-dep_AA_Ligase"/>
</dbReference>
<evidence type="ECO:0000313" key="7">
    <source>
        <dbReference type="Proteomes" id="UP000006201"/>
    </source>
</evidence>
<dbReference type="Gene3D" id="3.30.470.20">
    <property type="entry name" value="ATP-grasp fold, B domain"/>
    <property type="match status" value="1"/>
</dbReference>
<gene>
    <name evidence="6" type="ORF">PTD2_06969</name>
</gene>
<evidence type="ECO:0000259" key="5">
    <source>
        <dbReference type="PROSITE" id="PS50975"/>
    </source>
</evidence>
<reference evidence="6 7" key="1">
    <citation type="submission" date="2006-02" db="EMBL/GenBank/DDBJ databases">
        <authorList>
            <person name="Moran M.A."/>
            <person name="Kjelleberg S."/>
            <person name="Egan S."/>
            <person name="Saunders N."/>
            <person name="Thomas T."/>
            <person name="Ferriera S."/>
            <person name="Johnson J."/>
            <person name="Kravitz S."/>
            <person name="Halpern A."/>
            <person name="Remington K."/>
            <person name="Beeson K."/>
            <person name="Tran B."/>
            <person name="Rogers Y.-H."/>
            <person name="Friedman R."/>
            <person name="Venter J.C."/>
        </authorList>
    </citation>
    <scope>NUCLEOTIDE SEQUENCE [LARGE SCALE GENOMIC DNA]</scope>
    <source>
        <strain evidence="6 7">D2</strain>
    </source>
</reference>
<keyword evidence="1 6" id="KW-0436">Ligase</keyword>
<evidence type="ECO:0000313" key="6">
    <source>
        <dbReference type="EMBL" id="EAR28764.1"/>
    </source>
</evidence>
<dbReference type="Pfam" id="PF02655">
    <property type="entry name" value="ATP-grasp_3"/>
    <property type="match status" value="1"/>
</dbReference>
<organism evidence="6 7">
    <name type="scientific">Pseudoalteromonas tunicata D2</name>
    <dbReference type="NCBI Taxonomy" id="87626"/>
    <lineage>
        <taxon>Bacteria</taxon>
        <taxon>Pseudomonadati</taxon>
        <taxon>Pseudomonadota</taxon>
        <taxon>Gammaproteobacteria</taxon>
        <taxon>Alteromonadales</taxon>
        <taxon>Pseudoalteromonadaceae</taxon>
        <taxon>Pseudoalteromonas</taxon>
    </lineage>
</organism>
<dbReference type="AlphaFoldDB" id="A4C849"/>
<dbReference type="HOGENOM" id="CLU_029016_3_1_6"/>
<dbReference type="eggNOG" id="COG0151">
    <property type="taxonomic scope" value="Bacteria"/>
</dbReference>